<dbReference type="InterPro" id="IPR011009">
    <property type="entry name" value="Kinase-like_dom_sf"/>
</dbReference>
<evidence type="ECO:0000313" key="9">
    <source>
        <dbReference type="EMBL" id="WZN65826.1"/>
    </source>
</evidence>
<dbReference type="PROSITE" id="PS00107">
    <property type="entry name" value="PROTEIN_KINASE_ATP"/>
    <property type="match status" value="1"/>
</dbReference>
<accession>A0AAX4PJ04</accession>
<organism evidence="9 10">
    <name type="scientific">Chloropicon roscoffensis</name>
    <dbReference type="NCBI Taxonomy" id="1461544"/>
    <lineage>
        <taxon>Eukaryota</taxon>
        <taxon>Viridiplantae</taxon>
        <taxon>Chlorophyta</taxon>
        <taxon>Chloropicophyceae</taxon>
        <taxon>Chloropicales</taxon>
        <taxon>Chloropicaceae</taxon>
        <taxon>Chloropicon</taxon>
    </lineage>
</organism>
<evidence type="ECO:0000256" key="7">
    <source>
        <dbReference type="SAM" id="MobiDB-lite"/>
    </source>
</evidence>
<feature type="region of interest" description="Disordered" evidence="7">
    <location>
        <begin position="399"/>
        <end position="443"/>
    </location>
</feature>
<dbReference type="PROSITE" id="PS50011">
    <property type="entry name" value="PROTEIN_KINASE_DOM"/>
    <property type="match status" value="1"/>
</dbReference>
<gene>
    <name evidence="9" type="ORF">HKI87_13g73880</name>
</gene>
<sequence length="443" mass="48961">MTSELAIRKKSLFTETHPHGVPQVPEVNLEQPVSTPRGSPRHPFAGEEAVDGSNGRWNVNTGSSSFGEDERRNPIAAASPRRRKSGSPNGGTPVLYYDEERRDSGSNFGALSPSTGSARVCLDDFDWWGLSPKSEWLKVGKGGYGTVYKAKWYGETVAIKEASRTKSNAKSSLRKEVSYLMRCTHPNLVRVYGCYEDGDSFYVVMEYLPYCFRDEWVVGRVDVLQVTIQVARAMLYLHRKGIIHRDIKTRNICLTADYKVAKVLDFGLAASLFSSSDELMRRVGTRKYRAPEVNHPNIQGFAVDVYSFGAMLKRLLNDMATNVIECKNASSLNVVLGPLAGMCLNSNPCVRPTSLEILQYLHQCNHMVMPVKEIFATTMNEDLKENALGLDSTYDPLGKHVIGNGEEEAEGVSHNGVADETGLSKRSSASTGSRLTRKSTISS</sequence>
<protein>
    <submittedName>
        <fullName evidence="9">Serine/threonine protein kinase</fullName>
    </submittedName>
</protein>
<evidence type="ECO:0000256" key="1">
    <source>
        <dbReference type="ARBA" id="ARBA00022679"/>
    </source>
</evidence>
<evidence type="ECO:0000313" key="10">
    <source>
        <dbReference type="Proteomes" id="UP001472866"/>
    </source>
</evidence>
<name>A0AAX4PJ04_9CHLO</name>
<dbReference type="PROSITE" id="PS00108">
    <property type="entry name" value="PROTEIN_KINASE_ST"/>
    <property type="match status" value="1"/>
</dbReference>
<reference evidence="9 10" key="1">
    <citation type="submission" date="2024-03" db="EMBL/GenBank/DDBJ databases">
        <title>Complete genome sequence of the green alga Chloropicon roscoffensis RCC1871.</title>
        <authorList>
            <person name="Lemieux C."/>
            <person name="Pombert J.-F."/>
            <person name="Otis C."/>
            <person name="Turmel M."/>
        </authorList>
    </citation>
    <scope>NUCLEOTIDE SEQUENCE [LARGE SCALE GENOMIC DNA]</scope>
    <source>
        <strain evidence="9 10">RCC1871</strain>
    </source>
</reference>
<evidence type="ECO:0000256" key="6">
    <source>
        <dbReference type="RuleBase" id="RU000304"/>
    </source>
</evidence>
<feature type="compositionally biased region" description="Polar residues" evidence="7">
    <location>
        <begin position="424"/>
        <end position="443"/>
    </location>
</feature>
<dbReference type="Proteomes" id="UP001472866">
    <property type="component" value="Chromosome 13"/>
</dbReference>
<dbReference type="InterPro" id="IPR008271">
    <property type="entry name" value="Ser/Thr_kinase_AS"/>
</dbReference>
<dbReference type="SUPFAM" id="SSF56112">
    <property type="entry name" value="Protein kinase-like (PK-like)"/>
    <property type="match status" value="1"/>
</dbReference>
<dbReference type="EMBL" id="CP151513">
    <property type="protein sequence ID" value="WZN65826.1"/>
    <property type="molecule type" value="Genomic_DNA"/>
</dbReference>
<keyword evidence="2 5" id="KW-0547">Nucleotide-binding</keyword>
<dbReference type="InterPro" id="IPR000719">
    <property type="entry name" value="Prot_kinase_dom"/>
</dbReference>
<dbReference type="InterPro" id="IPR051681">
    <property type="entry name" value="Ser/Thr_Kinases-Pseudokinases"/>
</dbReference>
<dbReference type="GO" id="GO:0004674">
    <property type="term" value="F:protein serine/threonine kinase activity"/>
    <property type="evidence" value="ECO:0007669"/>
    <property type="project" value="UniProtKB-KW"/>
</dbReference>
<keyword evidence="4 5" id="KW-0067">ATP-binding</keyword>
<evidence type="ECO:0000256" key="5">
    <source>
        <dbReference type="PROSITE-ProRule" id="PRU10141"/>
    </source>
</evidence>
<dbReference type="PANTHER" id="PTHR44329">
    <property type="entry name" value="SERINE/THREONINE-PROTEIN KINASE TNNI3K-RELATED"/>
    <property type="match status" value="1"/>
</dbReference>
<keyword evidence="10" id="KW-1185">Reference proteome</keyword>
<feature type="binding site" evidence="5">
    <location>
        <position position="160"/>
    </location>
    <ligand>
        <name>ATP</name>
        <dbReference type="ChEBI" id="CHEBI:30616"/>
    </ligand>
</feature>
<dbReference type="Pfam" id="PF00069">
    <property type="entry name" value="Pkinase"/>
    <property type="match status" value="1"/>
</dbReference>
<dbReference type="GO" id="GO:0005524">
    <property type="term" value="F:ATP binding"/>
    <property type="evidence" value="ECO:0007669"/>
    <property type="project" value="UniProtKB-UniRule"/>
</dbReference>
<feature type="region of interest" description="Disordered" evidence="7">
    <location>
        <begin position="1"/>
        <end position="94"/>
    </location>
</feature>
<dbReference type="AlphaFoldDB" id="A0AAX4PJ04"/>
<feature type="domain" description="Protein kinase" evidence="8">
    <location>
        <begin position="133"/>
        <end position="369"/>
    </location>
</feature>
<keyword evidence="1" id="KW-0808">Transferase</keyword>
<evidence type="ECO:0000256" key="3">
    <source>
        <dbReference type="ARBA" id="ARBA00022777"/>
    </source>
</evidence>
<evidence type="ECO:0000259" key="8">
    <source>
        <dbReference type="PROSITE" id="PS50011"/>
    </source>
</evidence>
<evidence type="ECO:0000256" key="4">
    <source>
        <dbReference type="ARBA" id="ARBA00022840"/>
    </source>
</evidence>
<keyword evidence="3 9" id="KW-0418">Kinase</keyword>
<feature type="compositionally biased region" description="Polar residues" evidence="7">
    <location>
        <begin position="55"/>
        <end position="66"/>
    </location>
</feature>
<evidence type="ECO:0000256" key="2">
    <source>
        <dbReference type="ARBA" id="ARBA00022741"/>
    </source>
</evidence>
<dbReference type="SMART" id="SM00220">
    <property type="entry name" value="S_TKc"/>
    <property type="match status" value="1"/>
</dbReference>
<proteinExistence type="inferred from homology"/>
<dbReference type="Gene3D" id="1.10.510.10">
    <property type="entry name" value="Transferase(Phosphotransferase) domain 1"/>
    <property type="match status" value="1"/>
</dbReference>
<comment type="similarity">
    <text evidence="6">Belongs to the protein kinase superfamily.</text>
</comment>
<keyword evidence="6 9" id="KW-0723">Serine/threonine-protein kinase</keyword>
<dbReference type="InterPro" id="IPR017441">
    <property type="entry name" value="Protein_kinase_ATP_BS"/>
</dbReference>